<gene>
    <name evidence="9" type="ORF">I215_13452</name>
</gene>
<feature type="binding site" evidence="7">
    <location>
        <position position="62"/>
    </location>
    <ligand>
        <name>Zn(2+)</name>
        <dbReference type="ChEBI" id="CHEBI:29105"/>
    </ligand>
</feature>
<dbReference type="OrthoDB" id="9813689at2"/>
<proteinExistence type="inferred from homology"/>
<evidence type="ECO:0000256" key="8">
    <source>
        <dbReference type="SAM" id="Phobius"/>
    </source>
</evidence>
<feature type="transmembrane region" description="Helical" evidence="8">
    <location>
        <begin position="129"/>
        <end position="146"/>
    </location>
</feature>
<dbReference type="PANTHER" id="PTHR20855">
    <property type="entry name" value="ADIPOR/PROGESTIN RECEPTOR-RELATED"/>
    <property type="match status" value="1"/>
</dbReference>
<comment type="subcellular location">
    <subcellularLocation>
        <location evidence="1">Cell membrane</location>
        <topology evidence="1">Multi-pass membrane protein</topology>
    </subcellularLocation>
</comment>
<dbReference type="Proteomes" id="UP000007364">
    <property type="component" value="Unassembled WGS sequence"/>
</dbReference>
<accession>K2NZP3</accession>
<dbReference type="PATRIC" id="fig|555500.3.peg.2769"/>
<feature type="binding site" evidence="7">
    <location>
        <position position="188"/>
    </location>
    <ligand>
        <name>Zn(2+)</name>
        <dbReference type="ChEBI" id="CHEBI:29105"/>
    </ligand>
</feature>
<evidence type="ECO:0000256" key="5">
    <source>
        <dbReference type="ARBA" id="ARBA00022989"/>
    </source>
</evidence>
<dbReference type="RefSeq" id="WP_008992528.1">
    <property type="nucleotide sequence ID" value="NZ_AMSG01000027.1"/>
</dbReference>
<comment type="caution">
    <text evidence="9">The sequence shown here is derived from an EMBL/GenBank/DDBJ whole genome shotgun (WGS) entry which is preliminary data.</text>
</comment>
<dbReference type="GO" id="GO:0046872">
    <property type="term" value="F:metal ion binding"/>
    <property type="evidence" value="ECO:0007669"/>
    <property type="project" value="UniProtKB-KW"/>
</dbReference>
<dbReference type="GO" id="GO:0140911">
    <property type="term" value="F:pore-forming activity"/>
    <property type="evidence" value="ECO:0007669"/>
    <property type="project" value="InterPro"/>
</dbReference>
<keyword evidence="7" id="KW-0479">Metal-binding</keyword>
<reference evidence="9 10" key="1">
    <citation type="journal article" date="2012" name="J. Bacteriol.">
        <title>Genome Sequence of Galbibacter marinum Type Strain ck-I2-15.</title>
        <authorList>
            <person name="Lai Q."/>
            <person name="Li C."/>
            <person name="Shao Z."/>
        </authorList>
    </citation>
    <scope>NUCLEOTIDE SEQUENCE [LARGE SCALE GENOMIC DNA]</scope>
    <source>
        <strain evidence="10">ck-I2-15</strain>
    </source>
</reference>
<keyword evidence="5 8" id="KW-1133">Transmembrane helix</keyword>
<keyword evidence="3" id="KW-1003">Cell membrane</keyword>
<dbReference type="GO" id="GO:0005886">
    <property type="term" value="C:plasma membrane"/>
    <property type="evidence" value="ECO:0007669"/>
    <property type="project" value="UniProtKB-SubCell"/>
</dbReference>
<feature type="transmembrane region" description="Helical" evidence="8">
    <location>
        <begin position="37"/>
        <end position="58"/>
    </location>
</feature>
<feature type="binding site" evidence="7">
    <location>
        <position position="184"/>
    </location>
    <ligand>
        <name>Zn(2+)</name>
        <dbReference type="ChEBI" id="CHEBI:29105"/>
    </ligand>
</feature>
<evidence type="ECO:0000256" key="7">
    <source>
        <dbReference type="PIRSR" id="PIRSR604254-1"/>
    </source>
</evidence>
<keyword evidence="7" id="KW-0862">Zinc</keyword>
<evidence type="ECO:0000256" key="4">
    <source>
        <dbReference type="ARBA" id="ARBA00022692"/>
    </source>
</evidence>
<keyword evidence="6 8" id="KW-0472">Membrane</keyword>
<dbReference type="InterPro" id="IPR004254">
    <property type="entry name" value="AdipoR/HlyIII-related"/>
</dbReference>
<feature type="transmembrane region" description="Helical" evidence="8">
    <location>
        <begin position="158"/>
        <end position="177"/>
    </location>
</feature>
<dbReference type="eggNOG" id="COG1272">
    <property type="taxonomic scope" value="Bacteria"/>
</dbReference>
<dbReference type="PANTHER" id="PTHR20855:SF3">
    <property type="entry name" value="LD03007P"/>
    <property type="match status" value="1"/>
</dbReference>
<feature type="transmembrane region" description="Helical" evidence="8">
    <location>
        <begin position="184"/>
        <end position="206"/>
    </location>
</feature>
<dbReference type="STRING" id="555500.I215_13452"/>
<keyword evidence="10" id="KW-1185">Reference proteome</keyword>
<keyword evidence="4 8" id="KW-0812">Transmembrane</keyword>
<comment type="similarity">
    <text evidence="2">Belongs to the UPF0073 (Hly-III) family.</text>
</comment>
<dbReference type="EMBL" id="AMSG01000027">
    <property type="protein sequence ID" value="EKF54248.1"/>
    <property type="molecule type" value="Genomic_DNA"/>
</dbReference>
<evidence type="ECO:0000256" key="2">
    <source>
        <dbReference type="ARBA" id="ARBA00008488"/>
    </source>
</evidence>
<feature type="transmembrane region" description="Helical" evidence="8">
    <location>
        <begin position="12"/>
        <end position="31"/>
    </location>
</feature>
<dbReference type="AlphaFoldDB" id="K2NZP3"/>
<name>K2NZP3_9FLAO</name>
<evidence type="ECO:0000256" key="1">
    <source>
        <dbReference type="ARBA" id="ARBA00004651"/>
    </source>
</evidence>
<evidence type="ECO:0000256" key="3">
    <source>
        <dbReference type="ARBA" id="ARBA00022475"/>
    </source>
</evidence>
<organism evidence="9 10">
    <name type="scientific">Galbibacter marinus</name>
    <dbReference type="NCBI Taxonomy" id="555500"/>
    <lineage>
        <taxon>Bacteria</taxon>
        <taxon>Pseudomonadati</taxon>
        <taxon>Bacteroidota</taxon>
        <taxon>Flavobacteriia</taxon>
        <taxon>Flavobacteriales</taxon>
        <taxon>Flavobacteriaceae</taxon>
        <taxon>Galbibacter</taxon>
    </lineage>
</organism>
<dbReference type="InterPro" id="IPR005744">
    <property type="entry name" value="Hy-lIII"/>
</dbReference>
<evidence type="ECO:0000256" key="6">
    <source>
        <dbReference type="ARBA" id="ARBA00023136"/>
    </source>
</evidence>
<feature type="transmembrane region" description="Helical" evidence="8">
    <location>
        <begin position="104"/>
        <end position="122"/>
    </location>
</feature>
<evidence type="ECO:0000313" key="9">
    <source>
        <dbReference type="EMBL" id="EKF54248.1"/>
    </source>
</evidence>
<dbReference type="Pfam" id="PF03006">
    <property type="entry name" value="HlyIII"/>
    <property type="match status" value="1"/>
</dbReference>
<evidence type="ECO:0000313" key="10">
    <source>
        <dbReference type="Proteomes" id="UP000007364"/>
    </source>
</evidence>
<dbReference type="NCBIfam" id="TIGR01065">
    <property type="entry name" value="hlyIII"/>
    <property type="match status" value="1"/>
</dbReference>
<feature type="transmembrane region" description="Helical" evidence="8">
    <location>
        <begin position="79"/>
        <end position="98"/>
    </location>
</feature>
<protein>
    <submittedName>
        <fullName evidence="9">Hemolysin III</fullName>
    </submittedName>
</protein>
<sequence length="208" mass="23756">MDQTAKEELWNTYSHVVGVVFGVFGLVYLLLEDTHQSAFSTLSIWIYGVSFIMLFLVSSLYHAMEDIAKKTTFRKLDHICIYFLIAGSYTPVCLIALIQGNGWILFSCVWVISALGLILKLFYTGRYEIISILLYLIMGWLIVLDGKSVLQVLTENQLSLLLLGGFFYSFGVVFYLLKRLKYHHVIWHFFVLGGAIAHYFMILGVVRG</sequence>